<keyword evidence="3" id="KW-0688">Ribosomal frameshifting</keyword>
<dbReference type="GO" id="GO:0006596">
    <property type="term" value="P:polyamine biosynthetic process"/>
    <property type="evidence" value="ECO:0007669"/>
    <property type="project" value="UniProtKB-KW"/>
</dbReference>
<evidence type="ECO:0000256" key="2">
    <source>
        <dbReference type="ARBA" id="ARBA00013905"/>
    </source>
</evidence>
<dbReference type="PANTHER" id="PTHR10279:SF8">
    <property type="entry name" value="ORNITHINE DECARBOXYLASE ANTIZYME 1"/>
    <property type="match status" value="1"/>
</dbReference>
<comment type="subunit">
    <text evidence="6">Interacts with ODC1 and thereby sterically blocks ODC homodimerization. Forms a ternary complex with PSMB4 and OAZ1 before PSMB4 is incorporated into the 20S proteasome. Interacts with AZIN2; this interaction disrupts the interaction between the antizyme and ODC1. Interacts with FAM171A1.</text>
</comment>
<comment type="caution">
    <text evidence="7">The sequence shown here is derived from an EMBL/GenBank/DDBJ whole genome shotgun (WGS) entry which is preliminary data.</text>
</comment>
<dbReference type="GO" id="GO:0005737">
    <property type="term" value="C:cytoplasm"/>
    <property type="evidence" value="ECO:0007669"/>
    <property type="project" value="TreeGrafter"/>
</dbReference>
<dbReference type="EMBL" id="JAULJE010000002">
    <property type="protein sequence ID" value="KAK1345557.1"/>
    <property type="molecule type" value="Genomic_DNA"/>
</dbReference>
<dbReference type="GO" id="GO:0045732">
    <property type="term" value="P:positive regulation of protein catabolic process"/>
    <property type="evidence" value="ECO:0007669"/>
    <property type="project" value="TreeGrafter"/>
</dbReference>
<comment type="similarity">
    <text evidence="1">Belongs to the ODC antizyme family.</text>
</comment>
<dbReference type="Proteomes" id="UP001177744">
    <property type="component" value="Unassembled WGS sequence"/>
</dbReference>
<keyword evidence="4" id="KW-0620">Polyamine biosynthesis</keyword>
<dbReference type="SUPFAM" id="SSF55729">
    <property type="entry name" value="Acyl-CoA N-acyltransferases (Nat)"/>
    <property type="match status" value="1"/>
</dbReference>
<evidence type="ECO:0000256" key="1">
    <source>
        <dbReference type="ARBA" id="ARBA00008796"/>
    </source>
</evidence>
<evidence type="ECO:0000256" key="3">
    <source>
        <dbReference type="ARBA" id="ARBA00022758"/>
    </source>
</evidence>
<dbReference type="GO" id="GO:0005634">
    <property type="term" value="C:nucleus"/>
    <property type="evidence" value="ECO:0007669"/>
    <property type="project" value="TreeGrafter"/>
</dbReference>
<name>A0AA40LVT9_CNENI</name>
<evidence type="ECO:0000256" key="5">
    <source>
        <dbReference type="ARBA" id="ARBA00046121"/>
    </source>
</evidence>
<dbReference type="InterPro" id="IPR002993">
    <property type="entry name" value="ODC_AZ"/>
</dbReference>
<evidence type="ECO:0000256" key="6">
    <source>
        <dbReference type="ARBA" id="ARBA00046773"/>
    </source>
</evidence>
<proteinExistence type="inferred from homology"/>
<sequence>MREGSRACSAVSLSPNWLDPISKLTYRWSIYPLVVSAHLVEQSTVCPLMDRLNVAEDLTSNNKRRILKVQMDAKHGNWRVVLICSCLYLEIPGGALLEGSKDRFPVLEFTEEQLHAGHFIIFFHKNRDDRTALLHNFSFMGFEI</sequence>
<dbReference type="GO" id="GO:0008073">
    <property type="term" value="F:ornithine decarboxylase inhibitor activity"/>
    <property type="evidence" value="ECO:0007669"/>
    <property type="project" value="InterPro"/>
</dbReference>
<comment type="function">
    <text evidence="5">Ornithine decarboxylase (ODC) antizyme protein that negatively regulates ODC activity and intracellular polyamine biosynthesis and uptake in response to increased intracellular polyamine levels. Binds to ODC monomers, inhibiting the assembly of the functional ODC homodimer, and targets the monomers for ubiquitin-independent proteolytic destruction by the 26S proteasome. Triggers ODC degradation by inducing the exposure of a cryptic proteasome-interacting surface of ODC. Stabilizes AZIN2 by interfering with its ubiquitination. Also inhibits cellular uptake of polyamines by inactivating the polyamine uptake transporter. SMAD1/OAZ1/PSMB4 complex mediates the degradation of the CREBBP/EP300 repressor SNIP1. Involved in the translocation of AZIN2 from ER-Golgi intermediate compartment (ERGIC) to the cytosol.</text>
</comment>
<accession>A0AA40LVT9</accession>
<feature type="non-terminal residue" evidence="7">
    <location>
        <position position="144"/>
    </location>
</feature>
<gene>
    <name evidence="7" type="ORF">QTO34_008016</name>
</gene>
<dbReference type="InterPro" id="IPR038581">
    <property type="entry name" value="ODC_AZ_sf"/>
</dbReference>
<dbReference type="InterPro" id="IPR016181">
    <property type="entry name" value="Acyl_CoA_acyltransferase"/>
</dbReference>
<dbReference type="AlphaFoldDB" id="A0AA40LVT9"/>
<dbReference type="GO" id="GO:0075523">
    <property type="term" value="P:viral translational frameshifting"/>
    <property type="evidence" value="ECO:0007669"/>
    <property type="project" value="UniProtKB-KW"/>
</dbReference>
<organism evidence="7 8">
    <name type="scientific">Cnephaeus nilssonii</name>
    <name type="common">Northern bat</name>
    <name type="synonym">Eptesicus nilssonii</name>
    <dbReference type="NCBI Taxonomy" id="3371016"/>
    <lineage>
        <taxon>Eukaryota</taxon>
        <taxon>Metazoa</taxon>
        <taxon>Chordata</taxon>
        <taxon>Craniata</taxon>
        <taxon>Vertebrata</taxon>
        <taxon>Euteleostomi</taxon>
        <taxon>Mammalia</taxon>
        <taxon>Eutheria</taxon>
        <taxon>Laurasiatheria</taxon>
        <taxon>Chiroptera</taxon>
        <taxon>Yangochiroptera</taxon>
        <taxon>Vespertilionidae</taxon>
        <taxon>Cnephaeus</taxon>
    </lineage>
</organism>
<keyword evidence="8" id="KW-1185">Reference proteome</keyword>
<evidence type="ECO:0000256" key="4">
    <source>
        <dbReference type="ARBA" id="ARBA00023115"/>
    </source>
</evidence>
<protein>
    <recommendedName>
        <fullName evidence="2">Ornithine decarboxylase antizyme 1</fullName>
    </recommendedName>
</protein>
<dbReference type="Pfam" id="PF02100">
    <property type="entry name" value="ODC_AZ"/>
    <property type="match status" value="1"/>
</dbReference>
<dbReference type="Gene3D" id="3.40.630.60">
    <property type="match status" value="1"/>
</dbReference>
<evidence type="ECO:0000313" key="7">
    <source>
        <dbReference type="EMBL" id="KAK1345557.1"/>
    </source>
</evidence>
<evidence type="ECO:0000313" key="8">
    <source>
        <dbReference type="Proteomes" id="UP001177744"/>
    </source>
</evidence>
<reference evidence="7" key="1">
    <citation type="submission" date="2023-06" db="EMBL/GenBank/DDBJ databases">
        <title>Reference genome for the Northern bat (Eptesicus nilssonii), a most northern bat species.</title>
        <authorList>
            <person name="Laine V.N."/>
            <person name="Pulliainen A.T."/>
            <person name="Lilley T.M."/>
        </authorList>
    </citation>
    <scope>NUCLEOTIDE SEQUENCE</scope>
    <source>
        <strain evidence="7">BLF_Eptnil</strain>
        <tissue evidence="7">Kidney</tissue>
    </source>
</reference>
<dbReference type="PANTHER" id="PTHR10279">
    <property type="entry name" value="ORNITHINE DECARBOXYLASE ANTIZYME"/>
    <property type="match status" value="1"/>
</dbReference>